<gene>
    <name evidence="5" type="ORF">S01H1_41977</name>
</gene>
<keyword evidence="2" id="KW-0560">Oxidoreductase</keyword>
<dbReference type="AlphaFoldDB" id="X0UAY4"/>
<evidence type="ECO:0000313" key="5">
    <source>
        <dbReference type="EMBL" id="GAG02954.1"/>
    </source>
</evidence>
<evidence type="ECO:0000259" key="4">
    <source>
        <dbReference type="Pfam" id="PF02780"/>
    </source>
</evidence>
<keyword evidence="3" id="KW-0786">Thiamine pyrophosphate</keyword>
<feature type="domain" description="Transketolase C-terminal" evidence="4">
    <location>
        <begin position="91"/>
        <end position="209"/>
    </location>
</feature>
<dbReference type="InterPro" id="IPR029061">
    <property type="entry name" value="THDP-binding"/>
</dbReference>
<evidence type="ECO:0000256" key="3">
    <source>
        <dbReference type="ARBA" id="ARBA00023052"/>
    </source>
</evidence>
<comment type="cofactor">
    <cofactor evidence="1">
        <name>thiamine diphosphate</name>
        <dbReference type="ChEBI" id="CHEBI:58937"/>
    </cofactor>
</comment>
<evidence type="ECO:0000256" key="1">
    <source>
        <dbReference type="ARBA" id="ARBA00001964"/>
    </source>
</evidence>
<dbReference type="InterPro" id="IPR009014">
    <property type="entry name" value="Transketo_C/PFOR_II"/>
</dbReference>
<evidence type="ECO:0000256" key="2">
    <source>
        <dbReference type="ARBA" id="ARBA00023002"/>
    </source>
</evidence>
<name>X0UAY4_9ZZZZ</name>
<dbReference type="PANTHER" id="PTHR43257:SF2">
    <property type="entry name" value="PYRUVATE DEHYDROGENASE E1 COMPONENT SUBUNIT BETA"/>
    <property type="match status" value="1"/>
</dbReference>
<dbReference type="GO" id="GO:0016491">
    <property type="term" value="F:oxidoreductase activity"/>
    <property type="evidence" value="ECO:0007669"/>
    <property type="project" value="UniProtKB-KW"/>
</dbReference>
<dbReference type="Pfam" id="PF02780">
    <property type="entry name" value="Transketolase_C"/>
    <property type="match status" value="1"/>
</dbReference>
<protein>
    <recommendedName>
        <fullName evidence="4">Transketolase C-terminal domain-containing protein</fullName>
    </recommendedName>
</protein>
<organism evidence="5">
    <name type="scientific">marine sediment metagenome</name>
    <dbReference type="NCBI Taxonomy" id="412755"/>
    <lineage>
        <taxon>unclassified sequences</taxon>
        <taxon>metagenomes</taxon>
        <taxon>ecological metagenomes</taxon>
    </lineage>
</organism>
<accession>X0UAY4</accession>
<sequence length="217" mass="23675">SQTLEKLFMGTPGIHVLAPCSLGDPGQLLGQAIFEEDDPVLFIENKLLYSQPVLGDKDLAEFIITKHNSHQKINAELPEGINAPAYHLTLRDAPNPTVTLAAYGHMADLCRHAVIQLAYQDEIFTDLVVLTHLSPFAIDPILKSVRLTHRLLVVEEGTYTMGWGAEIIARTVESLGRELFAAARVAGKDVPIPASGPLEKAVLPDVEDIIQAVKKMV</sequence>
<comment type="caution">
    <text evidence="5">The sequence shown here is derived from an EMBL/GenBank/DDBJ whole genome shotgun (WGS) entry which is preliminary data.</text>
</comment>
<dbReference type="PANTHER" id="PTHR43257">
    <property type="entry name" value="PYRUVATE DEHYDROGENASE E1 COMPONENT BETA SUBUNIT"/>
    <property type="match status" value="1"/>
</dbReference>
<dbReference type="SUPFAM" id="SSF52518">
    <property type="entry name" value="Thiamin diphosphate-binding fold (THDP-binding)"/>
    <property type="match status" value="1"/>
</dbReference>
<dbReference type="EMBL" id="BARS01026645">
    <property type="protein sequence ID" value="GAG02954.1"/>
    <property type="molecule type" value="Genomic_DNA"/>
</dbReference>
<proteinExistence type="predicted"/>
<feature type="non-terminal residue" evidence="5">
    <location>
        <position position="1"/>
    </location>
</feature>
<dbReference type="Gene3D" id="3.40.50.920">
    <property type="match status" value="1"/>
</dbReference>
<dbReference type="SUPFAM" id="SSF52922">
    <property type="entry name" value="TK C-terminal domain-like"/>
    <property type="match status" value="1"/>
</dbReference>
<dbReference type="InterPro" id="IPR033248">
    <property type="entry name" value="Transketolase_C"/>
</dbReference>
<reference evidence="5" key="1">
    <citation type="journal article" date="2014" name="Front. Microbiol.">
        <title>High frequency of phylogenetically diverse reductive dehalogenase-homologous genes in deep subseafloor sedimentary metagenomes.</title>
        <authorList>
            <person name="Kawai M."/>
            <person name="Futagami T."/>
            <person name="Toyoda A."/>
            <person name="Takaki Y."/>
            <person name="Nishi S."/>
            <person name="Hori S."/>
            <person name="Arai W."/>
            <person name="Tsubouchi T."/>
            <person name="Morono Y."/>
            <person name="Uchiyama I."/>
            <person name="Ito T."/>
            <person name="Fujiyama A."/>
            <person name="Inagaki F."/>
            <person name="Takami H."/>
        </authorList>
    </citation>
    <scope>NUCLEOTIDE SEQUENCE</scope>
    <source>
        <strain evidence="5">Expedition CK06-06</strain>
    </source>
</reference>
<dbReference type="Gene3D" id="3.40.50.970">
    <property type="match status" value="1"/>
</dbReference>